<comment type="similarity">
    <text evidence="2">Belongs to the MscS (TC 1.A.23) family.</text>
</comment>
<dbReference type="Gene3D" id="2.30.30.60">
    <property type="match status" value="1"/>
</dbReference>
<keyword evidence="14" id="KW-1185">Reference proteome</keyword>
<comment type="subcellular location">
    <subcellularLocation>
        <location evidence="1">Cell membrane</location>
        <topology evidence="1">Multi-pass membrane protein</topology>
    </subcellularLocation>
</comment>
<evidence type="ECO:0000256" key="3">
    <source>
        <dbReference type="ARBA" id="ARBA00022475"/>
    </source>
</evidence>
<feature type="domain" description="Mechanosensitive ion channel MscS C-terminal" evidence="11">
    <location>
        <begin position="674"/>
        <end position="758"/>
    </location>
</feature>
<feature type="transmembrane region" description="Helical" evidence="8">
    <location>
        <begin position="261"/>
        <end position="282"/>
    </location>
</feature>
<dbReference type="RefSeq" id="WP_184567013.1">
    <property type="nucleotide sequence ID" value="NZ_JACIEI010000012.1"/>
</dbReference>
<feature type="transmembrane region" description="Helical" evidence="8">
    <location>
        <begin position="220"/>
        <end position="241"/>
    </location>
</feature>
<dbReference type="InterPro" id="IPR049278">
    <property type="entry name" value="MS_channel_C"/>
</dbReference>
<comment type="caution">
    <text evidence="13">The sequence shown here is derived from an EMBL/GenBank/DDBJ whole genome shotgun (WGS) entry which is preliminary data.</text>
</comment>
<organism evidence="13 14">
    <name type="scientific">Sulfitobacter undariae</name>
    <dbReference type="NCBI Taxonomy" id="1563671"/>
    <lineage>
        <taxon>Bacteria</taxon>
        <taxon>Pseudomonadati</taxon>
        <taxon>Pseudomonadota</taxon>
        <taxon>Alphaproteobacteria</taxon>
        <taxon>Rhodobacterales</taxon>
        <taxon>Roseobacteraceae</taxon>
        <taxon>Sulfitobacter</taxon>
    </lineage>
</organism>
<dbReference type="PANTHER" id="PTHR30460">
    <property type="entry name" value="MODERATE CONDUCTANCE MECHANOSENSITIVE CHANNEL YBIO"/>
    <property type="match status" value="1"/>
</dbReference>
<dbReference type="InterPro" id="IPR010920">
    <property type="entry name" value="LSM_dom_sf"/>
</dbReference>
<evidence type="ECO:0000256" key="2">
    <source>
        <dbReference type="ARBA" id="ARBA00008017"/>
    </source>
</evidence>
<dbReference type="Gene3D" id="3.30.70.100">
    <property type="match status" value="1"/>
</dbReference>
<keyword evidence="3" id="KW-1003">Cell membrane</keyword>
<dbReference type="EMBL" id="JACIEI010000012">
    <property type="protein sequence ID" value="MBB3995256.1"/>
    <property type="molecule type" value="Genomic_DNA"/>
</dbReference>
<dbReference type="InterPro" id="IPR049142">
    <property type="entry name" value="MS_channel_1st"/>
</dbReference>
<dbReference type="InterPro" id="IPR011066">
    <property type="entry name" value="MscS_channel_C_sf"/>
</dbReference>
<dbReference type="InterPro" id="IPR045276">
    <property type="entry name" value="YbiO_bact"/>
</dbReference>
<dbReference type="Proteomes" id="UP000530268">
    <property type="component" value="Unassembled WGS sequence"/>
</dbReference>
<feature type="transmembrane region" description="Helical" evidence="8">
    <location>
        <begin position="375"/>
        <end position="393"/>
    </location>
</feature>
<reference evidence="13 14" key="1">
    <citation type="submission" date="2020-08" db="EMBL/GenBank/DDBJ databases">
        <title>Genomic Encyclopedia of Type Strains, Phase IV (KMG-IV): sequencing the most valuable type-strain genomes for metagenomic binning, comparative biology and taxonomic classification.</title>
        <authorList>
            <person name="Goeker M."/>
        </authorList>
    </citation>
    <scope>NUCLEOTIDE SEQUENCE [LARGE SCALE GENOMIC DNA]</scope>
    <source>
        <strain evidence="13 14">DSM 102234</strain>
    </source>
</reference>
<keyword evidence="9" id="KW-0732">Signal</keyword>
<dbReference type="PANTHER" id="PTHR30460:SF0">
    <property type="entry name" value="MODERATE CONDUCTANCE MECHANOSENSITIVE CHANNEL YBIO"/>
    <property type="match status" value="1"/>
</dbReference>
<feature type="transmembrane region" description="Helical" evidence="8">
    <location>
        <begin position="500"/>
        <end position="517"/>
    </location>
</feature>
<evidence type="ECO:0000256" key="8">
    <source>
        <dbReference type="SAM" id="Phobius"/>
    </source>
</evidence>
<feature type="chain" id="PRO_5031478943" evidence="9">
    <location>
        <begin position="20"/>
        <end position="806"/>
    </location>
</feature>
<feature type="domain" description="Mechanosensitive ion channel transmembrane helices 2/3" evidence="12">
    <location>
        <begin position="559"/>
        <end position="599"/>
    </location>
</feature>
<dbReference type="Pfam" id="PF21088">
    <property type="entry name" value="MS_channel_1st"/>
    <property type="match status" value="1"/>
</dbReference>
<dbReference type="InterPro" id="IPR006685">
    <property type="entry name" value="MscS_channel_2nd"/>
</dbReference>
<keyword evidence="4 8" id="KW-0812">Transmembrane</keyword>
<evidence type="ECO:0000256" key="6">
    <source>
        <dbReference type="ARBA" id="ARBA00023136"/>
    </source>
</evidence>
<gene>
    <name evidence="13" type="ORF">GGR95_002908</name>
</gene>
<evidence type="ECO:0000256" key="5">
    <source>
        <dbReference type="ARBA" id="ARBA00022989"/>
    </source>
</evidence>
<name>A0A7W6E5Q6_9RHOB</name>
<feature type="transmembrane region" description="Helical" evidence="8">
    <location>
        <begin position="333"/>
        <end position="355"/>
    </location>
</feature>
<dbReference type="Pfam" id="PF00924">
    <property type="entry name" value="MS_channel_2nd"/>
    <property type="match status" value="1"/>
</dbReference>
<dbReference type="InterPro" id="IPR023408">
    <property type="entry name" value="MscS_beta-dom_sf"/>
</dbReference>
<keyword evidence="6 8" id="KW-0472">Membrane</keyword>
<feature type="transmembrane region" description="Helical" evidence="8">
    <location>
        <begin position="294"/>
        <end position="313"/>
    </location>
</feature>
<evidence type="ECO:0000256" key="9">
    <source>
        <dbReference type="SAM" id="SignalP"/>
    </source>
</evidence>
<dbReference type="GO" id="GO:0005886">
    <property type="term" value="C:plasma membrane"/>
    <property type="evidence" value="ECO:0007669"/>
    <property type="project" value="UniProtKB-SubCell"/>
</dbReference>
<feature type="compositionally biased region" description="Acidic residues" evidence="7">
    <location>
        <begin position="432"/>
        <end position="441"/>
    </location>
</feature>
<feature type="signal peptide" evidence="9">
    <location>
        <begin position="1"/>
        <end position="19"/>
    </location>
</feature>
<dbReference type="SUPFAM" id="SSF82689">
    <property type="entry name" value="Mechanosensitive channel protein MscS (YggB), C-terminal domain"/>
    <property type="match status" value="1"/>
</dbReference>
<dbReference type="SUPFAM" id="SSF50182">
    <property type="entry name" value="Sm-like ribonucleoproteins"/>
    <property type="match status" value="1"/>
</dbReference>
<evidence type="ECO:0000256" key="1">
    <source>
        <dbReference type="ARBA" id="ARBA00004651"/>
    </source>
</evidence>
<feature type="domain" description="Mechanosensitive ion channel MscS" evidence="10">
    <location>
        <begin position="601"/>
        <end position="665"/>
    </location>
</feature>
<evidence type="ECO:0000259" key="11">
    <source>
        <dbReference type="Pfam" id="PF21082"/>
    </source>
</evidence>
<feature type="transmembrane region" description="Helical" evidence="8">
    <location>
        <begin position="555"/>
        <end position="574"/>
    </location>
</feature>
<dbReference type="GO" id="GO:0008381">
    <property type="term" value="F:mechanosensitive monoatomic ion channel activity"/>
    <property type="evidence" value="ECO:0007669"/>
    <property type="project" value="InterPro"/>
</dbReference>
<feature type="transmembrane region" description="Helical" evidence="8">
    <location>
        <begin position="130"/>
        <end position="150"/>
    </location>
</feature>
<evidence type="ECO:0000256" key="7">
    <source>
        <dbReference type="SAM" id="MobiDB-lite"/>
    </source>
</evidence>
<dbReference type="AlphaFoldDB" id="A0A7W6E5Q6"/>
<proteinExistence type="inferred from homology"/>
<feature type="transmembrane region" description="Helical" evidence="8">
    <location>
        <begin position="182"/>
        <end position="208"/>
    </location>
</feature>
<protein>
    <submittedName>
        <fullName evidence="13">Small-conductance mechanosensitive channel</fullName>
    </submittedName>
</protein>
<evidence type="ECO:0000259" key="10">
    <source>
        <dbReference type="Pfam" id="PF00924"/>
    </source>
</evidence>
<dbReference type="SUPFAM" id="SSF82861">
    <property type="entry name" value="Mechanosensitive channel protein MscS (YggB), transmembrane region"/>
    <property type="match status" value="1"/>
</dbReference>
<evidence type="ECO:0000313" key="13">
    <source>
        <dbReference type="EMBL" id="MBB3995256.1"/>
    </source>
</evidence>
<feature type="transmembrane region" description="Helical" evidence="8">
    <location>
        <begin position="580"/>
        <end position="602"/>
    </location>
</feature>
<sequence>MRAYFISFLVLVSFLFLPAAGQTQGLGALLLDSTPTTSQSNSDIDLIMRKAAENGVGVVVIDSTGRVLGDVPEPVEAVVGGEGDAASPLMKIQSRVIKLRTALIERVLSLPTAFNEVLFILRAASPDGTLWAFGNALLLSLLLFGVGGLVEHEIYGKRLMKKWTLRRIQDAPQGYIEKMPFLVFRFVVGVGGILVSMAVAYVIGAVIYGPLTDTAMQFTVTLINIGYFTCRAVAGLSRMILSPFLRQYRIPILNDREAKRLHRWLWMVTSLNICAILFGIWIGELGLNYDAYAFFASALSASLVLLNMLLVSANHRAISRALRHGKPLADCSLIVRILSRVWAPVAFLYVVFAWFELTIDLVLENPSSVPLIAGAYGILLTIVVVYGFLNYFIERCFVRAHAMRRLNAPDGNAQAGLSASAAPDSFQTAQDPDAELDDATDERDEAASAGAMVHRRYLNTFEELARRVAGILSFVAGAYAFFYIWDNDGARMAENLADRLLDIMVIIFIGYVIYHAFRIWIDNLIEAEAPEEEEVELGDEGGGGSASRLGTLLPLFRNFTLIVVMLTIVLIVLMDIGVNVGPLFAGAGIVGIAIGFGSQALVRDVFAGAFFLFDDAFRKGEYLDVGEVKGTVEKISVRSFQLRHHLGALHTIPFGELQVITNYSRDWVMMKLPLRVTYDTDVEKVRKLVKKLGQELLDDPVIGKDFIQPLKSQGVIEMQDSAMIIRVKFMTKPGDQWLARKRVYEEIRSLFEREGIKFAHREVTVRLADGKAADLSEEQKKNIAAAAHASLEEDLLDGEQGGGDDR</sequence>
<dbReference type="InterPro" id="IPR011014">
    <property type="entry name" value="MscS_channel_TM-2"/>
</dbReference>
<evidence type="ECO:0000313" key="14">
    <source>
        <dbReference type="Proteomes" id="UP000530268"/>
    </source>
</evidence>
<feature type="region of interest" description="Disordered" evidence="7">
    <location>
        <begin position="414"/>
        <end position="441"/>
    </location>
</feature>
<feature type="transmembrane region" description="Helical" evidence="8">
    <location>
        <begin position="464"/>
        <end position="485"/>
    </location>
</feature>
<accession>A0A7W6E5Q6</accession>
<evidence type="ECO:0000256" key="4">
    <source>
        <dbReference type="ARBA" id="ARBA00022692"/>
    </source>
</evidence>
<keyword evidence="5 8" id="KW-1133">Transmembrane helix</keyword>
<evidence type="ECO:0000259" key="12">
    <source>
        <dbReference type="Pfam" id="PF21088"/>
    </source>
</evidence>
<dbReference type="Pfam" id="PF21082">
    <property type="entry name" value="MS_channel_3rd"/>
    <property type="match status" value="1"/>
</dbReference>
<dbReference type="Gene3D" id="1.10.287.1260">
    <property type="match status" value="1"/>
</dbReference>